<keyword evidence="3" id="KW-1185">Reference proteome</keyword>
<feature type="region of interest" description="Disordered" evidence="1">
    <location>
        <begin position="1"/>
        <end position="105"/>
    </location>
</feature>
<feature type="region of interest" description="Disordered" evidence="1">
    <location>
        <begin position="347"/>
        <end position="383"/>
    </location>
</feature>
<gene>
    <name evidence="2" type="ORF">IWX46DRAFT_406641</name>
</gene>
<reference evidence="2 3" key="1">
    <citation type="submission" date="2024-04" db="EMBL/GenBank/DDBJ databases">
        <title>Phyllosticta paracitricarpa is synonymous to the EU quarantine fungus P. citricarpa based on phylogenomic analyses.</title>
        <authorList>
            <consortium name="Lawrence Berkeley National Laboratory"/>
            <person name="Van Ingen-Buijs V.A."/>
            <person name="Van Westerhoven A.C."/>
            <person name="Haridas S."/>
            <person name="Skiadas P."/>
            <person name="Martin F."/>
            <person name="Groenewald J.Z."/>
            <person name="Crous P.W."/>
            <person name="Seidl M.F."/>
        </authorList>
    </citation>
    <scope>NUCLEOTIDE SEQUENCE [LARGE SCALE GENOMIC DNA]</scope>
    <source>
        <strain evidence="2 3">CBS 122670</strain>
    </source>
</reference>
<feature type="compositionally biased region" description="Low complexity" evidence="1">
    <location>
        <begin position="216"/>
        <end position="228"/>
    </location>
</feature>
<feature type="compositionally biased region" description="Low complexity" evidence="1">
    <location>
        <begin position="51"/>
        <end position="63"/>
    </location>
</feature>
<feature type="region of interest" description="Disordered" evidence="1">
    <location>
        <begin position="149"/>
        <end position="181"/>
    </location>
</feature>
<feature type="compositionally biased region" description="Low complexity" evidence="1">
    <location>
        <begin position="368"/>
        <end position="383"/>
    </location>
</feature>
<sequence>MPSTAEPEPSTVDHGSSGRGRGRGRLHVPALRQLYSRVSLRGRRKSTATESTVSSRPVVVRTYSPPPSPSSRSPSSAREHQPESSSAMHASPHHPSGPPPHLPPTADFSFAGILHAVEPEISGAIDAIAAICARSRLCLADEYAAHRPPHEVLDPANPIPLPPPSSSSQTQTARPSQRTRWWSVVRDTALAAVPEASSSSERLTGSRTASRASLNSTATGAQSAKGGAGTASAAKKSASAAYGSFKSFVSGDGSGSGERRRRGLAALFGGGGVDASNSLAASSSSSSSSTDFAHAQWIVSDDGSGAIRLSPASSSPRVSLAFTEEPIAVNGSSCPFTSAAAAVPAGHDAAATPHHPSFTPGQMSRSRSTSSPGWLPSWSGGSPKSGPRFLPAVAGAGAGAGTTMTAAEQRLKWLLEASSALRGGAPLVKQCGGGRMIPP</sequence>
<proteinExistence type="predicted"/>
<accession>A0ABR1L6M1</accession>
<feature type="compositionally biased region" description="Polar residues" evidence="1">
    <location>
        <begin position="196"/>
        <end position="215"/>
    </location>
</feature>
<feature type="compositionally biased region" description="Low complexity" evidence="1">
    <location>
        <begin position="83"/>
        <end position="94"/>
    </location>
</feature>
<name>A0ABR1L6M1_9PEZI</name>
<evidence type="ECO:0000313" key="3">
    <source>
        <dbReference type="Proteomes" id="UP001365128"/>
    </source>
</evidence>
<protein>
    <submittedName>
        <fullName evidence="2">Uncharacterized protein</fullName>
    </submittedName>
</protein>
<organism evidence="2 3">
    <name type="scientific">Phyllosticta citricarpa</name>
    <dbReference type="NCBI Taxonomy" id="55181"/>
    <lineage>
        <taxon>Eukaryota</taxon>
        <taxon>Fungi</taxon>
        <taxon>Dikarya</taxon>
        <taxon>Ascomycota</taxon>
        <taxon>Pezizomycotina</taxon>
        <taxon>Dothideomycetes</taxon>
        <taxon>Dothideomycetes incertae sedis</taxon>
        <taxon>Botryosphaeriales</taxon>
        <taxon>Phyllostictaceae</taxon>
        <taxon>Phyllosticta</taxon>
    </lineage>
</organism>
<feature type="region of interest" description="Disordered" evidence="1">
    <location>
        <begin position="193"/>
        <end position="228"/>
    </location>
</feature>
<dbReference type="EMBL" id="JBBPDW010000064">
    <property type="protein sequence ID" value="KAK7530101.1"/>
    <property type="molecule type" value="Genomic_DNA"/>
</dbReference>
<evidence type="ECO:0000256" key="1">
    <source>
        <dbReference type="SAM" id="MobiDB-lite"/>
    </source>
</evidence>
<dbReference type="Proteomes" id="UP001365128">
    <property type="component" value="Unassembled WGS sequence"/>
</dbReference>
<evidence type="ECO:0000313" key="2">
    <source>
        <dbReference type="EMBL" id="KAK7530101.1"/>
    </source>
</evidence>
<comment type="caution">
    <text evidence="2">The sequence shown here is derived from an EMBL/GenBank/DDBJ whole genome shotgun (WGS) entry which is preliminary data.</text>
</comment>
<feature type="compositionally biased region" description="Low complexity" evidence="1">
    <location>
        <begin position="166"/>
        <end position="180"/>
    </location>
</feature>